<sequence length="60" mass="6942">MSPVDADKAGIKDNDWLEIYNRNGVVTARAVVSHRMPAGTMYMYHAQDMEIQEPFVDHYR</sequence>
<protein>
    <submittedName>
        <fullName evidence="3">Nitrate reductase</fullName>
        <ecNumber evidence="3">1.7.99.4</ecNumber>
    </submittedName>
</protein>
<evidence type="ECO:0000259" key="2">
    <source>
        <dbReference type="Pfam" id="PF01568"/>
    </source>
</evidence>
<comment type="caution">
    <text evidence="3">The sequence shown here is derived from an EMBL/GenBank/DDBJ whole genome shotgun (WGS) entry which is preliminary data.</text>
</comment>
<dbReference type="SUPFAM" id="SSF50692">
    <property type="entry name" value="ADC-like"/>
    <property type="match status" value="1"/>
</dbReference>
<dbReference type="GO" id="GO:0043546">
    <property type="term" value="F:molybdopterin cofactor binding"/>
    <property type="evidence" value="ECO:0007669"/>
    <property type="project" value="InterPro"/>
</dbReference>
<dbReference type="PANTHER" id="PTHR43105:SF2">
    <property type="entry name" value="RESPIRATORY NITRATE REDUCTASE 2 ALPHA CHAIN"/>
    <property type="match status" value="1"/>
</dbReference>
<dbReference type="Pfam" id="PF01568">
    <property type="entry name" value="Molydop_binding"/>
    <property type="match status" value="1"/>
</dbReference>
<dbReference type="InterPro" id="IPR006657">
    <property type="entry name" value="MoPterin_dinucl-bd_dom"/>
</dbReference>
<keyword evidence="3" id="KW-0560">Oxidoreductase</keyword>
<dbReference type="Gene3D" id="3.40.50.12440">
    <property type="match status" value="1"/>
</dbReference>
<dbReference type="GO" id="GO:0016491">
    <property type="term" value="F:oxidoreductase activity"/>
    <property type="evidence" value="ECO:0007669"/>
    <property type="project" value="UniProtKB-KW"/>
</dbReference>
<keyword evidence="1" id="KW-0479">Metal-binding</keyword>
<dbReference type="AlphaFoldDB" id="A0A2S3U631"/>
<evidence type="ECO:0000313" key="4">
    <source>
        <dbReference type="Proteomes" id="UP000236990"/>
    </source>
</evidence>
<reference evidence="3 4" key="1">
    <citation type="submission" date="2017-06" db="EMBL/GenBank/DDBJ databases">
        <title>Genome sequence of Lactobacillus plantarum subsp. plantarum strain SRCM101258.</title>
        <authorList>
            <person name="Cho S.H."/>
        </authorList>
    </citation>
    <scope>NUCLEOTIDE SEQUENCE [LARGE SCALE GENOMIC DNA]</scope>
    <source>
        <strain evidence="3 4">SRCM101258</strain>
    </source>
</reference>
<name>A0A2S3U631_LACPN</name>
<dbReference type="EMBL" id="NKCZ01000105">
    <property type="protein sequence ID" value="POD84042.1"/>
    <property type="molecule type" value="Genomic_DNA"/>
</dbReference>
<evidence type="ECO:0000313" key="3">
    <source>
        <dbReference type="EMBL" id="POD84042.1"/>
    </source>
</evidence>
<gene>
    <name evidence="3" type="primary">narG</name>
    <name evidence="3" type="ORF">S101258_01810</name>
</gene>
<dbReference type="PROSITE" id="PS00932">
    <property type="entry name" value="MOLYBDOPTERIN_PROK_3"/>
    <property type="match status" value="1"/>
</dbReference>
<proteinExistence type="predicted"/>
<accession>A0A2S3U631</accession>
<organism evidence="3 4">
    <name type="scientific">Lactiplantibacillus plantarum subsp. plantarum</name>
    <dbReference type="NCBI Taxonomy" id="337330"/>
    <lineage>
        <taxon>Bacteria</taxon>
        <taxon>Bacillati</taxon>
        <taxon>Bacillota</taxon>
        <taxon>Bacilli</taxon>
        <taxon>Lactobacillales</taxon>
        <taxon>Lactobacillaceae</taxon>
        <taxon>Lactiplantibacillus</taxon>
    </lineage>
</organism>
<dbReference type="GO" id="GO:0016020">
    <property type="term" value="C:membrane"/>
    <property type="evidence" value="ECO:0007669"/>
    <property type="project" value="TreeGrafter"/>
</dbReference>
<dbReference type="EC" id="1.7.99.4" evidence="3"/>
<evidence type="ECO:0000256" key="1">
    <source>
        <dbReference type="ARBA" id="ARBA00022723"/>
    </source>
</evidence>
<dbReference type="InterPro" id="IPR009010">
    <property type="entry name" value="Asp_de-COase-like_dom_sf"/>
</dbReference>
<dbReference type="PANTHER" id="PTHR43105">
    <property type="entry name" value="RESPIRATORY NITRATE REDUCTASE"/>
    <property type="match status" value="1"/>
</dbReference>
<feature type="domain" description="Molybdopterin dinucleotide-binding" evidence="2">
    <location>
        <begin position="1"/>
        <end position="47"/>
    </location>
</feature>
<dbReference type="GO" id="GO:0046872">
    <property type="term" value="F:metal ion binding"/>
    <property type="evidence" value="ECO:0007669"/>
    <property type="project" value="UniProtKB-KW"/>
</dbReference>
<dbReference type="InterPro" id="IPR006655">
    <property type="entry name" value="Mopterin_OxRdtase_prok_CS"/>
</dbReference>
<dbReference type="InterPro" id="IPR050123">
    <property type="entry name" value="Prok_molybdopt-oxidoreductase"/>
</dbReference>
<dbReference type="Proteomes" id="UP000236990">
    <property type="component" value="Unassembled WGS sequence"/>
</dbReference>